<dbReference type="GO" id="GO:0005975">
    <property type="term" value="P:carbohydrate metabolic process"/>
    <property type="evidence" value="ECO:0007669"/>
    <property type="project" value="InterPro"/>
</dbReference>
<comment type="caution">
    <text evidence="12">The sequence shown here is derived from an EMBL/GenBank/DDBJ whole genome shotgun (WGS) entry which is preliminary data.</text>
</comment>
<dbReference type="AlphaFoldDB" id="A0A081NG41"/>
<dbReference type="GO" id="GO:0004553">
    <property type="term" value="F:hydrolase activity, hydrolyzing O-glycosyl compounds"/>
    <property type="evidence" value="ECO:0007669"/>
    <property type="project" value="InterPro"/>
</dbReference>
<evidence type="ECO:0000256" key="8">
    <source>
        <dbReference type="PIRSR" id="PIRSR601088-3"/>
    </source>
</evidence>
<dbReference type="eggNOG" id="COG1486">
    <property type="taxonomic scope" value="Bacteria"/>
</dbReference>
<proteinExistence type="inferred from homology"/>
<feature type="site" description="Increases basicity of active site Tyr" evidence="9">
    <location>
        <position position="111"/>
    </location>
</feature>
<evidence type="ECO:0000256" key="4">
    <source>
        <dbReference type="ARBA" id="ARBA00023027"/>
    </source>
</evidence>
<dbReference type="RefSeq" id="WP_034838434.1">
    <property type="nucleotide sequence ID" value="NZ_JOKH01000003.1"/>
</dbReference>
<dbReference type="CDD" id="cd05296">
    <property type="entry name" value="GH4_P_beta_glucosidase"/>
    <property type="match status" value="1"/>
</dbReference>
<keyword evidence="4 10" id="KW-0520">NAD</keyword>
<keyword evidence="6 10" id="KW-0326">Glycosidase</keyword>
<dbReference type="PROSITE" id="PS01324">
    <property type="entry name" value="GLYCOSYL_HYDROL_F4"/>
    <property type="match status" value="1"/>
</dbReference>
<evidence type="ECO:0000256" key="9">
    <source>
        <dbReference type="PIRSR" id="PIRSR601088-4"/>
    </source>
</evidence>
<dbReference type="InterPro" id="IPR001088">
    <property type="entry name" value="Glyco_hydro_4"/>
</dbReference>
<gene>
    <name evidence="12" type="ORF">GZ78_16620</name>
</gene>
<dbReference type="PANTHER" id="PTHR32092:SF5">
    <property type="entry name" value="6-PHOSPHO-BETA-GLUCOSIDASE"/>
    <property type="match status" value="1"/>
</dbReference>
<sequence>MKKLKLAVIGGGSSYTPELIEGVIKRADRLPVAQIDLVDIDAGREKLEIVTRLAQRMVSKAGLDITVRATLDRREAIKDASFIMTQLRVGGLAARARDERIPLQYNVIGQETTGPGGLAKALRTIPVLLDICRDIEELAPEAWLINFTNPAGMVTEAISKYTKVKALGLCNVPIHMHHDVAKAFNVDFDRIKTTFAGLNHLVWMSDVRLDGKDITGDLIEKLCDGAHMNMNNIHESPWDPDFLRGLGVIPCPYHRYFYMQDEMLAEEQEAAKSKGTRAEQVMKTEEELFELYRDPDLDIKPPQLEKRGGAYYSDVSLNLVDSLHNDTGMINVVNTVNNGAISNMPNDCVVEISSVIDSGGAHPISMGALADNQIGLARAVKSYESLAVEAAVHGDYSKALQALTANPLIPSAKIAKSILDDILEQNADYLPQFDLKK</sequence>
<keyword evidence="13" id="KW-1185">Reference proteome</keyword>
<dbReference type="PRINTS" id="PR00732">
    <property type="entry name" value="GLHYDRLASE4"/>
</dbReference>
<evidence type="ECO:0000256" key="5">
    <source>
        <dbReference type="ARBA" id="ARBA00023211"/>
    </source>
</evidence>
<dbReference type="GO" id="GO:0046872">
    <property type="term" value="F:metal ion binding"/>
    <property type="evidence" value="ECO:0007669"/>
    <property type="project" value="UniProtKB-KW"/>
</dbReference>
<feature type="domain" description="Glycosyl hydrolase family 4 C-terminal" evidence="11">
    <location>
        <begin position="195"/>
        <end position="409"/>
    </location>
</feature>
<keyword evidence="3 10" id="KW-0378">Hydrolase</keyword>
<accession>A0A081NG41</accession>
<comment type="similarity">
    <text evidence="1 10">Belongs to the glycosyl hydrolase 4 family.</text>
</comment>
<dbReference type="EMBL" id="JOKH01000003">
    <property type="protein sequence ID" value="KEQ17414.1"/>
    <property type="molecule type" value="Genomic_DNA"/>
</dbReference>
<dbReference type="InterPro" id="IPR015955">
    <property type="entry name" value="Lactate_DH/Glyco_Ohase_4_C"/>
</dbReference>
<dbReference type="SUPFAM" id="SSF56327">
    <property type="entry name" value="LDH C-terminal domain-like"/>
    <property type="match status" value="1"/>
</dbReference>
<name>A0A081NG41_9GAMM</name>
<dbReference type="PANTHER" id="PTHR32092">
    <property type="entry name" value="6-PHOSPHO-BETA-GLUCOSIDASE-RELATED"/>
    <property type="match status" value="1"/>
</dbReference>
<evidence type="ECO:0000256" key="10">
    <source>
        <dbReference type="RuleBase" id="RU361152"/>
    </source>
</evidence>
<evidence type="ECO:0000256" key="2">
    <source>
        <dbReference type="ARBA" id="ARBA00022723"/>
    </source>
</evidence>
<evidence type="ECO:0000256" key="3">
    <source>
        <dbReference type="ARBA" id="ARBA00022801"/>
    </source>
</evidence>
<dbReference type="GO" id="GO:0016616">
    <property type="term" value="F:oxidoreductase activity, acting on the CH-OH group of donors, NAD or NADP as acceptor"/>
    <property type="evidence" value="ECO:0007669"/>
    <property type="project" value="InterPro"/>
</dbReference>
<evidence type="ECO:0000259" key="11">
    <source>
        <dbReference type="Pfam" id="PF11975"/>
    </source>
</evidence>
<keyword evidence="5 8" id="KW-0464">Manganese</keyword>
<evidence type="ECO:0000313" key="12">
    <source>
        <dbReference type="EMBL" id="KEQ17414.1"/>
    </source>
</evidence>
<keyword evidence="8" id="KW-0533">Nickel</keyword>
<reference evidence="12 13" key="1">
    <citation type="submission" date="2014-06" db="EMBL/GenBank/DDBJ databases">
        <title>Whole Genome Sequences of Three Symbiotic Endozoicomonas Bacteria.</title>
        <authorList>
            <person name="Neave M.J."/>
            <person name="Apprill A."/>
            <person name="Voolstra C.R."/>
        </authorList>
    </citation>
    <scope>NUCLEOTIDE SEQUENCE [LARGE SCALE GENOMIC DNA]</scope>
    <source>
        <strain evidence="12 13">DSM 25634</strain>
    </source>
</reference>
<organism evidence="12 13">
    <name type="scientific">Endozoicomonas numazuensis</name>
    <dbReference type="NCBI Taxonomy" id="1137799"/>
    <lineage>
        <taxon>Bacteria</taxon>
        <taxon>Pseudomonadati</taxon>
        <taxon>Pseudomonadota</taxon>
        <taxon>Gammaproteobacteria</taxon>
        <taxon>Oceanospirillales</taxon>
        <taxon>Endozoicomonadaceae</taxon>
        <taxon>Endozoicomonas</taxon>
    </lineage>
</organism>
<dbReference type="InterPro" id="IPR019802">
    <property type="entry name" value="GlycHydrolase_4_CS"/>
</dbReference>
<comment type="cofactor">
    <cofactor evidence="10">
        <name>NAD(+)</name>
        <dbReference type="ChEBI" id="CHEBI:57540"/>
    </cofactor>
    <text evidence="10">Binds 1 NAD(+) per subunit.</text>
</comment>
<dbReference type="STRING" id="1137799.GZ78_16620"/>
<dbReference type="OrthoDB" id="9767022at2"/>
<feature type="binding site" evidence="7">
    <location>
        <position position="95"/>
    </location>
    <ligand>
        <name>substrate</name>
    </ligand>
</feature>
<dbReference type="SUPFAM" id="SSF51735">
    <property type="entry name" value="NAD(P)-binding Rossmann-fold domains"/>
    <property type="match status" value="1"/>
</dbReference>
<keyword evidence="8" id="KW-0408">Iron</keyword>
<keyword evidence="8" id="KW-0170">Cobalt</keyword>
<dbReference type="Pfam" id="PF02056">
    <property type="entry name" value="Glyco_hydro_4"/>
    <property type="match status" value="1"/>
</dbReference>
<feature type="binding site" evidence="7">
    <location>
        <position position="149"/>
    </location>
    <ligand>
        <name>substrate</name>
    </ligand>
</feature>
<feature type="binding site" evidence="8">
    <location>
        <position position="170"/>
    </location>
    <ligand>
        <name>Mn(2+)</name>
        <dbReference type="ChEBI" id="CHEBI:29035"/>
    </ligand>
</feature>
<dbReference type="Pfam" id="PF11975">
    <property type="entry name" value="Glyco_hydro_4C"/>
    <property type="match status" value="1"/>
</dbReference>
<dbReference type="InterPro" id="IPR022616">
    <property type="entry name" value="Glyco_hydro_4_C"/>
</dbReference>
<evidence type="ECO:0000256" key="1">
    <source>
        <dbReference type="ARBA" id="ARBA00010141"/>
    </source>
</evidence>
<feature type="binding site" evidence="8">
    <location>
        <position position="200"/>
    </location>
    <ligand>
        <name>Mn(2+)</name>
        <dbReference type="ChEBI" id="CHEBI:29035"/>
    </ligand>
</feature>
<dbReference type="Gene3D" id="3.90.110.10">
    <property type="entry name" value="Lactate dehydrogenase/glycoside hydrolase, family 4, C-terminal"/>
    <property type="match status" value="1"/>
</dbReference>
<evidence type="ECO:0000256" key="7">
    <source>
        <dbReference type="PIRSR" id="PIRSR601088-2"/>
    </source>
</evidence>
<evidence type="ECO:0000313" key="13">
    <source>
        <dbReference type="Proteomes" id="UP000028073"/>
    </source>
</evidence>
<evidence type="ECO:0000256" key="6">
    <source>
        <dbReference type="ARBA" id="ARBA00023295"/>
    </source>
</evidence>
<dbReference type="Gene3D" id="3.40.50.720">
    <property type="entry name" value="NAD(P)-binding Rossmann-like Domain"/>
    <property type="match status" value="1"/>
</dbReference>
<dbReference type="InterPro" id="IPR036291">
    <property type="entry name" value="NAD(P)-bd_dom_sf"/>
</dbReference>
<protein>
    <submittedName>
        <fullName evidence="12">Diacetylchitobiose-6-phosphate hydrolase</fullName>
    </submittedName>
</protein>
<keyword evidence="2 8" id="KW-0479">Metal-binding</keyword>
<dbReference type="Proteomes" id="UP000028073">
    <property type="component" value="Unassembled WGS sequence"/>
</dbReference>